<dbReference type="InterPro" id="IPR001406">
    <property type="entry name" value="PsdUridine_synth_TruA"/>
</dbReference>
<evidence type="ECO:0000256" key="16">
    <source>
        <dbReference type="ARBA" id="ARBA00080849"/>
    </source>
</evidence>
<keyword evidence="7" id="KW-0539">Nucleus</keyword>
<dbReference type="Gene3D" id="3.30.70.660">
    <property type="entry name" value="Pseudouridine synthase I, catalytic domain, C-terminal subdomain"/>
    <property type="match status" value="1"/>
</dbReference>
<dbReference type="EMBL" id="GECZ01010954">
    <property type="protein sequence ID" value="JAS58815.1"/>
    <property type="molecule type" value="Transcribed_RNA"/>
</dbReference>
<evidence type="ECO:0000256" key="7">
    <source>
        <dbReference type="ARBA" id="ARBA00023242"/>
    </source>
</evidence>
<evidence type="ECO:0000256" key="6">
    <source>
        <dbReference type="ARBA" id="ARBA00023235"/>
    </source>
</evidence>
<evidence type="ECO:0000256" key="17">
    <source>
        <dbReference type="ARBA" id="ARBA00081344"/>
    </source>
</evidence>
<comment type="catalytic activity">
    <reaction evidence="9">
        <text>uridine(38/39/40) in tRNA = pseudouridine(38/39/40) in tRNA</text>
        <dbReference type="Rhea" id="RHEA:22376"/>
        <dbReference type="Rhea" id="RHEA-COMP:10085"/>
        <dbReference type="Rhea" id="RHEA-COMP:10087"/>
        <dbReference type="ChEBI" id="CHEBI:65314"/>
        <dbReference type="ChEBI" id="CHEBI:65315"/>
        <dbReference type="EC" id="5.4.99.12"/>
    </reaction>
</comment>
<dbReference type="FunFam" id="3.30.70.660:FF:000002">
    <property type="entry name" value="tRNA pseudouridine synthase"/>
    <property type="match status" value="1"/>
</dbReference>
<dbReference type="NCBIfam" id="TIGR00071">
    <property type="entry name" value="hisT_truA"/>
    <property type="match status" value="1"/>
</dbReference>
<evidence type="ECO:0000256" key="10">
    <source>
        <dbReference type="ARBA" id="ARBA00053709"/>
    </source>
</evidence>
<dbReference type="AlphaFoldDB" id="A0A1B6G8N9"/>
<name>A0A1B6G8N9_9HEMI</name>
<evidence type="ECO:0000256" key="12">
    <source>
        <dbReference type="ARBA" id="ARBA00066509"/>
    </source>
</evidence>
<evidence type="ECO:0000256" key="5">
    <source>
        <dbReference type="ARBA" id="ARBA00022694"/>
    </source>
</evidence>
<accession>A0A1B6G8N9</accession>
<evidence type="ECO:0000256" key="3">
    <source>
        <dbReference type="ARBA" id="ARBA00009375"/>
    </source>
</evidence>
<evidence type="ECO:0000256" key="1">
    <source>
        <dbReference type="ARBA" id="ARBA00001166"/>
    </source>
</evidence>
<dbReference type="InterPro" id="IPR020095">
    <property type="entry name" value="PsdUridine_synth_TruA_C"/>
</dbReference>
<comment type="similarity">
    <text evidence="3">Belongs to the tRNA pseudouridine synthase TruA family.</text>
</comment>
<dbReference type="FunFam" id="3.30.70.580:FF:000002">
    <property type="entry name" value="tRNA pseudouridine synthase"/>
    <property type="match status" value="1"/>
</dbReference>
<sequence length="426" mass="48742">MVSLLSKVKYITKIPFPCTYSVLSRLNMSVALTADEKSETNGLKRDSSEKTSELHGEDTAKKALYEKQDRIKKRKIAMMISYLGQGYLGLQRNPGTKTIEEDLLVAMLKAGYISEDVFNQPQLIQFQRAARTDKGVSALRQILSMKLPENADVEVINQHLPEQIRAMAMMRVTKGFNCKSNCDARTYSYMMPTFAFARHGTDANETFRLSPETRQRVGEVLKMFEGTHNFHNFTSKKLATDPSVSRYIISFTCEDPFVIDDLEFVILKVKGQSFMLHQIRKMVGLMIAIVRGLTTSDTLSRSWDREKLDIPIAPGLGLLLEEVHYNRYNYRYGNDGVHDLIDWSRMDDQVEQFRRKFILPTVVETEKSEKSMLTWLDSLNLHSFDVRTDHIHSELDQALRKGEGILCPPVLKDPLLPTTLPMETAR</sequence>
<evidence type="ECO:0000256" key="15">
    <source>
        <dbReference type="ARBA" id="ARBA00079087"/>
    </source>
</evidence>
<dbReference type="GO" id="GO:0005634">
    <property type="term" value="C:nucleus"/>
    <property type="evidence" value="ECO:0007669"/>
    <property type="project" value="UniProtKB-SubCell"/>
</dbReference>
<dbReference type="PANTHER" id="PTHR11142:SF4">
    <property type="entry name" value="PSEUDOURIDYLATE SYNTHASE 1 HOMOLOG"/>
    <property type="match status" value="1"/>
</dbReference>
<gene>
    <name evidence="21" type="ORF">g.17539</name>
</gene>
<evidence type="ECO:0000256" key="18">
    <source>
        <dbReference type="PIRSR" id="PIRSR641708-1"/>
    </source>
</evidence>
<comment type="function">
    <text evidence="10">Pseudouridylate synthase that catalyzes pseudouridylation of tRNAs and mRNAs. Acts on positions 27/28 in the anticodon stem and also positions 34 and 36 in the anticodon of an intron containing tRNA. Also catalyzes pseudouridylation of mRNAs: mediates pseudouridylation of mRNAs with the consensus sequence 5'-UGUAG-3'. Acts as a regulator of pre-mRNA splicing by mediating pseudouridylation of pre-mRNAs at locations associated with alternatively spliced regions. Pseudouridylation of pre-mRNAs near splice sites directly regulates mRNA splicing and mRNA 3'-end processing. Involved in regulation of nuclear receptor activity through pseudouridylation of SRA1 mRNA.</text>
</comment>
<dbReference type="SUPFAM" id="SSF55120">
    <property type="entry name" value="Pseudouridine synthase"/>
    <property type="match status" value="1"/>
</dbReference>
<evidence type="ECO:0000256" key="4">
    <source>
        <dbReference type="ARBA" id="ARBA00022664"/>
    </source>
</evidence>
<protein>
    <recommendedName>
        <fullName evidence="13">Pseudouridylate synthase 1 homolog</fullName>
        <ecNumber evidence="12">5.4.99.12</ecNumber>
    </recommendedName>
    <alternativeName>
        <fullName evidence="14">tRNA pseudouridine synthase 1</fullName>
    </alternativeName>
    <alternativeName>
        <fullName evidence="17">tRNA pseudouridine(38-40) synthase</fullName>
    </alternativeName>
    <alternativeName>
        <fullName evidence="15">tRNA pseudouridylate synthase I</fullName>
    </alternativeName>
    <alternativeName>
        <fullName evidence="16">tRNA-uridine isomerase I</fullName>
    </alternativeName>
</protein>
<dbReference type="Gene3D" id="3.30.70.580">
    <property type="entry name" value="Pseudouridine synthase I, catalytic domain, N-terminal subdomain"/>
    <property type="match status" value="1"/>
</dbReference>
<dbReference type="Pfam" id="PF01416">
    <property type="entry name" value="PseudoU_synth_1"/>
    <property type="match status" value="1"/>
</dbReference>
<comment type="subcellular location">
    <subcellularLocation>
        <location evidence="2">Nucleus</location>
    </subcellularLocation>
</comment>
<feature type="active site" description="Nucleophile" evidence="18">
    <location>
        <position position="133"/>
    </location>
</feature>
<dbReference type="GO" id="GO:0031119">
    <property type="term" value="P:tRNA pseudouridine synthesis"/>
    <property type="evidence" value="ECO:0007669"/>
    <property type="project" value="InterPro"/>
</dbReference>
<evidence type="ECO:0000256" key="2">
    <source>
        <dbReference type="ARBA" id="ARBA00004123"/>
    </source>
</evidence>
<evidence type="ECO:0000256" key="8">
    <source>
        <dbReference type="ARBA" id="ARBA00036943"/>
    </source>
</evidence>
<dbReference type="PANTHER" id="PTHR11142">
    <property type="entry name" value="PSEUDOURIDYLATE SYNTHASE"/>
    <property type="match status" value="1"/>
</dbReference>
<evidence type="ECO:0000256" key="13">
    <source>
        <dbReference type="ARBA" id="ARBA00068582"/>
    </source>
</evidence>
<comment type="catalytic activity">
    <reaction evidence="8">
        <text>a uridine in tRNA = a pseudouridine in tRNA</text>
        <dbReference type="Rhea" id="RHEA:54572"/>
        <dbReference type="Rhea" id="RHEA-COMP:13339"/>
        <dbReference type="Rhea" id="RHEA-COMP:13934"/>
        <dbReference type="ChEBI" id="CHEBI:65314"/>
        <dbReference type="ChEBI" id="CHEBI:65315"/>
    </reaction>
</comment>
<keyword evidence="6" id="KW-0413">Isomerase</keyword>
<evidence type="ECO:0000313" key="21">
    <source>
        <dbReference type="EMBL" id="JAS58815.1"/>
    </source>
</evidence>
<feature type="domain" description="Pseudouridine synthase I TruA alpha/beta" evidence="20">
    <location>
        <begin position="222"/>
        <end position="326"/>
    </location>
</feature>
<proteinExistence type="inferred from homology"/>
<dbReference type="GO" id="GO:0006397">
    <property type="term" value="P:mRNA processing"/>
    <property type="evidence" value="ECO:0007669"/>
    <property type="project" value="UniProtKB-KW"/>
</dbReference>
<dbReference type="InterPro" id="IPR041708">
    <property type="entry name" value="PUS1/PUS2-like"/>
</dbReference>
<comment type="subunit">
    <text evidence="11">Monomer. Forms a complex with RARG and the SRA1 RNA in the nucleus.</text>
</comment>
<dbReference type="GO" id="GO:0003723">
    <property type="term" value="F:RNA binding"/>
    <property type="evidence" value="ECO:0007669"/>
    <property type="project" value="InterPro"/>
</dbReference>
<reference evidence="21" key="1">
    <citation type="submission" date="2015-11" db="EMBL/GenBank/DDBJ databases">
        <title>De novo transcriptome assembly of four potential Pierce s Disease insect vectors from Arizona vineyards.</title>
        <authorList>
            <person name="Tassone E.E."/>
        </authorList>
    </citation>
    <scope>NUCLEOTIDE SEQUENCE</scope>
</reference>
<evidence type="ECO:0000259" key="20">
    <source>
        <dbReference type="Pfam" id="PF01416"/>
    </source>
</evidence>
<organism evidence="21">
    <name type="scientific">Cuerna arida</name>
    <dbReference type="NCBI Taxonomy" id="1464854"/>
    <lineage>
        <taxon>Eukaryota</taxon>
        <taxon>Metazoa</taxon>
        <taxon>Ecdysozoa</taxon>
        <taxon>Arthropoda</taxon>
        <taxon>Hexapoda</taxon>
        <taxon>Insecta</taxon>
        <taxon>Pterygota</taxon>
        <taxon>Neoptera</taxon>
        <taxon>Paraneoptera</taxon>
        <taxon>Hemiptera</taxon>
        <taxon>Auchenorrhyncha</taxon>
        <taxon>Membracoidea</taxon>
        <taxon>Cicadellidae</taxon>
        <taxon>Cicadellinae</taxon>
        <taxon>Proconiini</taxon>
        <taxon>Cuerna</taxon>
    </lineage>
</organism>
<evidence type="ECO:0000256" key="14">
    <source>
        <dbReference type="ARBA" id="ARBA00075153"/>
    </source>
</evidence>
<dbReference type="EC" id="5.4.99.12" evidence="12"/>
<dbReference type="InterPro" id="IPR020103">
    <property type="entry name" value="PsdUridine_synth_cat_dom_sf"/>
</dbReference>
<dbReference type="CDD" id="cd02568">
    <property type="entry name" value="PseudoU_synth_PUS1_PUS2"/>
    <property type="match status" value="1"/>
</dbReference>
<dbReference type="InterPro" id="IPR020097">
    <property type="entry name" value="PsdUridine_synth_TruA_a/b_dom"/>
</dbReference>
<feature type="binding site" evidence="19">
    <location>
        <position position="187"/>
    </location>
    <ligand>
        <name>substrate</name>
    </ligand>
</feature>
<evidence type="ECO:0000256" key="11">
    <source>
        <dbReference type="ARBA" id="ARBA00064589"/>
    </source>
</evidence>
<keyword evidence="5" id="KW-0819">tRNA processing</keyword>
<dbReference type="GO" id="GO:0160147">
    <property type="term" value="F:tRNA pseudouridine(38-40) synthase activity"/>
    <property type="evidence" value="ECO:0007669"/>
    <property type="project" value="UniProtKB-EC"/>
</dbReference>
<evidence type="ECO:0000256" key="9">
    <source>
        <dbReference type="ARBA" id="ARBA00052184"/>
    </source>
</evidence>
<comment type="catalytic activity">
    <reaction evidence="1">
        <text>a uridine in mRNA = a pseudouridine in mRNA</text>
        <dbReference type="Rhea" id="RHEA:56644"/>
        <dbReference type="Rhea" id="RHEA-COMP:14658"/>
        <dbReference type="Rhea" id="RHEA-COMP:14659"/>
        <dbReference type="ChEBI" id="CHEBI:65314"/>
        <dbReference type="ChEBI" id="CHEBI:65315"/>
    </reaction>
</comment>
<evidence type="ECO:0000256" key="19">
    <source>
        <dbReference type="PIRSR" id="PIRSR641708-2"/>
    </source>
</evidence>
<keyword evidence="4" id="KW-0507">mRNA processing</keyword>
<dbReference type="GO" id="GO:1990481">
    <property type="term" value="P:mRNA pseudouridine synthesis"/>
    <property type="evidence" value="ECO:0007669"/>
    <property type="project" value="TreeGrafter"/>
</dbReference>
<dbReference type="InterPro" id="IPR020094">
    <property type="entry name" value="TruA/RsuA/RluB/E/F_N"/>
</dbReference>